<name>A0A4R9K1S6_9LEPT</name>
<reference evidence="1" key="1">
    <citation type="journal article" date="2019" name="PLoS Negl. Trop. Dis.">
        <title>Revisiting the worldwide diversity of Leptospira species in the environment.</title>
        <authorList>
            <person name="Vincent A.T."/>
            <person name="Schiettekatte O."/>
            <person name="Bourhy P."/>
            <person name="Veyrier F.J."/>
            <person name="Picardeau M."/>
        </authorList>
    </citation>
    <scope>NUCLEOTIDE SEQUENCE [LARGE SCALE GENOMIC DNA]</scope>
    <source>
        <strain evidence="1">201702476</strain>
    </source>
</reference>
<gene>
    <name evidence="1" type="ORF">EHQ58_09115</name>
</gene>
<evidence type="ECO:0000313" key="2">
    <source>
        <dbReference type="Proteomes" id="UP000297693"/>
    </source>
</evidence>
<dbReference type="InterPro" id="IPR056510">
    <property type="entry name" value="WapI"/>
</dbReference>
<dbReference type="EMBL" id="RQGD01000025">
    <property type="protein sequence ID" value="TGL59066.1"/>
    <property type="molecule type" value="Genomic_DNA"/>
</dbReference>
<proteinExistence type="predicted"/>
<protein>
    <submittedName>
        <fullName evidence="1">Uncharacterized protein</fullName>
    </submittedName>
</protein>
<dbReference type="AlphaFoldDB" id="A0A4R9K1S6"/>
<dbReference type="RefSeq" id="WP_135623593.1">
    <property type="nucleotide sequence ID" value="NZ_RQGD01000025.1"/>
</dbReference>
<keyword evidence="2" id="KW-1185">Reference proteome</keyword>
<evidence type="ECO:0000313" key="1">
    <source>
        <dbReference type="EMBL" id="TGL59066.1"/>
    </source>
</evidence>
<sequence>MSHLLRIIFYMVRFQSKEQNQWIQFKAIGYQFPGENDSYFDDNWLNFEIEIRMEEQIYMKKVPFLLTWECLEFSKWFLSFPTLPVGSQIFNLENTCYFYKLDEHSNQTKENLRIELDRSLLPDLRFFDSCQMILDFHISNADCLKISDGFQQIVNQYPIRSSN</sequence>
<dbReference type="OrthoDB" id="7210783at2"/>
<dbReference type="Proteomes" id="UP000297693">
    <property type="component" value="Unassembled WGS sequence"/>
</dbReference>
<dbReference type="Pfam" id="PF24716">
    <property type="entry name" value="WapI"/>
    <property type="match status" value="1"/>
</dbReference>
<organism evidence="1 2">
    <name type="scientific">Leptospira ognonensis</name>
    <dbReference type="NCBI Taxonomy" id="2484945"/>
    <lineage>
        <taxon>Bacteria</taxon>
        <taxon>Pseudomonadati</taxon>
        <taxon>Spirochaetota</taxon>
        <taxon>Spirochaetia</taxon>
        <taxon>Leptospirales</taxon>
        <taxon>Leptospiraceae</taxon>
        <taxon>Leptospira</taxon>
    </lineage>
</organism>
<accession>A0A4R9K1S6</accession>
<comment type="caution">
    <text evidence="1">The sequence shown here is derived from an EMBL/GenBank/DDBJ whole genome shotgun (WGS) entry which is preliminary data.</text>
</comment>